<evidence type="ECO:0000313" key="1">
    <source>
        <dbReference type="EMBL" id="CAI4008206.1"/>
    </source>
</evidence>
<sequence>MQRITPSQLVFDYKDIRGIAWRTKTTTKGQAFGCLASGFMSLSSHTWMLIFFRALDDVFATHGNSQLDFIIPRITMKGSLELVLPLEPMRYTDALYYLRTFIHIPWRAAGSSPFNPSNYTIHGLKATFLSWSAQIPAIFEEQRRQQGHHRSINQSVRLYSRDDVYPQLQLQQTLIDSIVTDFRPKTPVHRGGQTPAIEPAIRLERYRKDATDFNWKFFFFPRSPEGKRSSSYGSRRLIAMAHSQVQKKDIAWIPWKYRLSQQRLEEIQMARPSKVAKTEPTSLHQLLWDDPPSIDVSNANMGFNGIRTMLELVATAYALVQGCHLGRVKAYNLKFLGLISTRLDADLGLCHVNVLEAQAADRMLWGIIADLTTDKGWNLNDSLHEVTVLRSDMIGLLQPRPKAIQRYHNSDIPTASNAKGRIFTDIFCGFDSPLASAILAAGGQVFRGSTAYKLVTVLAPMAIWSNRQMRCHGRKK</sequence>
<protein>
    <submittedName>
        <fullName evidence="1">Uncharacterized protein</fullName>
    </submittedName>
</protein>
<organism evidence="1">
    <name type="scientific">Cladocopium goreaui</name>
    <dbReference type="NCBI Taxonomy" id="2562237"/>
    <lineage>
        <taxon>Eukaryota</taxon>
        <taxon>Sar</taxon>
        <taxon>Alveolata</taxon>
        <taxon>Dinophyceae</taxon>
        <taxon>Suessiales</taxon>
        <taxon>Symbiodiniaceae</taxon>
        <taxon>Cladocopium</taxon>
    </lineage>
</organism>
<dbReference type="Proteomes" id="UP001152797">
    <property type="component" value="Unassembled WGS sequence"/>
</dbReference>
<dbReference type="EMBL" id="CAMXCT020004223">
    <property type="protein sequence ID" value="CAL1161581.1"/>
    <property type="molecule type" value="Genomic_DNA"/>
</dbReference>
<evidence type="ECO:0000313" key="3">
    <source>
        <dbReference type="Proteomes" id="UP001152797"/>
    </source>
</evidence>
<dbReference type="EMBL" id="CAMXCT010004223">
    <property type="protein sequence ID" value="CAI4008206.1"/>
    <property type="molecule type" value="Genomic_DNA"/>
</dbReference>
<keyword evidence="3" id="KW-1185">Reference proteome</keyword>
<dbReference type="EMBL" id="CAMXCT030004223">
    <property type="protein sequence ID" value="CAL4795518.1"/>
    <property type="molecule type" value="Genomic_DNA"/>
</dbReference>
<reference evidence="1" key="1">
    <citation type="submission" date="2022-10" db="EMBL/GenBank/DDBJ databases">
        <authorList>
            <person name="Chen Y."/>
            <person name="Dougan E. K."/>
            <person name="Chan C."/>
            <person name="Rhodes N."/>
            <person name="Thang M."/>
        </authorList>
    </citation>
    <scope>NUCLEOTIDE SEQUENCE</scope>
</reference>
<comment type="caution">
    <text evidence="1">The sequence shown here is derived from an EMBL/GenBank/DDBJ whole genome shotgun (WGS) entry which is preliminary data.</text>
</comment>
<dbReference type="AlphaFoldDB" id="A0A9P1DEK6"/>
<dbReference type="OrthoDB" id="445329at2759"/>
<reference evidence="2 3" key="2">
    <citation type="submission" date="2024-05" db="EMBL/GenBank/DDBJ databases">
        <authorList>
            <person name="Chen Y."/>
            <person name="Shah S."/>
            <person name="Dougan E. K."/>
            <person name="Thang M."/>
            <person name="Chan C."/>
        </authorList>
    </citation>
    <scope>NUCLEOTIDE SEQUENCE [LARGE SCALE GENOMIC DNA]</scope>
</reference>
<proteinExistence type="predicted"/>
<evidence type="ECO:0000313" key="2">
    <source>
        <dbReference type="EMBL" id="CAL4795518.1"/>
    </source>
</evidence>
<name>A0A9P1DEK6_9DINO</name>
<gene>
    <name evidence="1" type="ORF">C1SCF055_LOCUS33668</name>
</gene>
<accession>A0A9P1DEK6</accession>